<reference evidence="2 3" key="3">
    <citation type="submission" date="2024-02" db="UniProtKB">
        <authorList>
            <consortium name="WormBaseParasite"/>
        </authorList>
    </citation>
    <scope>IDENTIFICATION</scope>
    <source>
        <strain evidence="2 3">pt0022</strain>
    </source>
</reference>
<evidence type="ECO:0000313" key="2">
    <source>
        <dbReference type="WBParaSite" id="mrna-Wban_01863"/>
    </source>
</evidence>
<protein>
    <submittedName>
        <fullName evidence="2 3">Uncharacterized protein</fullName>
    </submittedName>
</protein>
<reference evidence="1" key="1">
    <citation type="submission" date="2015-03" db="EMBL/GenBank/DDBJ databases">
        <title>Wuchereria bancrofti Genome Sequencing Papua New Guinea Strain.</title>
        <authorList>
            <person name="Small S.T."/>
            <person name="Serre D."/>
            <person name="Zimmerman P.A."/>
        </authorList>
    </citation>
    <scope>NUCLEOTIDE SEQUENCE [LARGE SCALE GENOMIC DNA]</scope>
    <source>
        <strain evidence="1">pt0022</strain>
    </source>
</reference>
<organism evidence="1 3">
    <name type="scientific">Wuchereria bancrofti</name>
    <dbReference type="NCBI Taxonomy" id="6293"/>
    <lineage>
        <taxon>Eukaryota</taxon>
        <taxon>Metazoa</taxon>
        <taxon>Ecdysozoa</taxon>
        <taxon>Nematoda</taxon>
        <taxon>Chromadorea</taxon>
        <taxon>Rhabditida</taxon>
        <taxon>Spirurina</taxon>
        <taxon>Spiruromorpha</taxon>
        <taxon>Filarioidea</taxon>
        <taxon>Onchocercidae</taxon>
        <taxon>Wuchereria</taxon>
    </lineage>
</organism>
<dbReference type="WBParaSite" id="mrna-Wban_01863">
    <property type="protein sequence ID" value="mrna-Wban_01863"/>
    <property type="gene ID" value="Wban_01863"/>
</dbReference>
<sequence length="48" mass="5553">MVSRNEVAVSSVPRIEKTLLNHYNVTTHSKAKIRAKKQYLTDFLHQIS</sequence>
<reference evidence="1" key="2">
    <citation type="journal article" date="2016" name="Mol. Ecol.">
        <title>Population genomics of the filarial nematode parasite Wuchereria bancrofti from mosquitoes.</title>
        <authorList>
            <person name="Small S.T."/>
            <person name="Reimer L.J."/>
            <person name="Tisch D.J."/>
            <person name="King C.L."/>
            <person name="Christensen B.M."/>
            <person name="Siba P.M."/>
            <person name="Kazura J.W."/>
            <person name="Serre D."/>
            <person name="Zimmerman P.A."/>
        </authorList>
    </citation>
    <scope>NUCLEOTIDE SEQUENCE</scope>
    <source>
        <strain evidence="1">pt0022</strain>
    </source>
</reference>
<name>A0AAF5PK84_WUCBA</name>
<evidence type="ECO:0000313" key="1">
    <source>
        <dbReference type="Proteomes" id="UP000093561"/>
    </source>
</evidence>
<dbReference type="AlphaFoldDB" id="A0AAF5PK84"/>
<proteinExistence type="predicted"/>
<dbReference type="Proteomes" id="UP000093561">
    <property type="component" value="Unassembled WGS sequence"/>
</dbReference>
<evidence type="ECO:0000313" key="3">
    <source>
        <dbReference type="WBParaSite" id="mrna-Wban_01869"/>
    </source>
</evidence>
<dbReference type="WBParaSite" id="mrna-Wban_01869">
    <property type="protein sequence ID" value="mrna-Wban_01869"/>
    <property type="gene ID" value="Wban_01869"/>
</dbReference>
<accession>A0AAF5PK84</accession>